<sequence>MLVQELLLESLATYWYVVFTTIGLEYVNLLAQRQEQLITEIVAAIFELRAIHYVFTTSVTYWYQVLEQLDVLRKKTDAQPEEVIGIEKLIAEAYSVIDKANQVGTLHRNTGTRRKS</sequence>
<dbReference type="PANTHER" id="PTHR33398:SF1">
    <property type="entry name" value="SMALL RIBOSOMAL SUBUNIT PROTEIN BS20C"/>
    <property type="match status" value="1"/>
</dbReference>
<dbReference type="InterPro" id="IPR036510">
    <property type="entry name" value="Ribosomal_bS20_sf"/>
</dbReference>
<evidence type="ECO:0000256" key="4">
    <source>
        <dbReference type="ARBA" id="ARBA00022980"/>
    </source>
</evidence>
<protein>
    <submittedName>
        <fullName evidence="6">Ribosomal protein S20</fullName>
    </submittedName>
</protein>
<dbReference type="SUPFAM" id="SSF46992">
    <property type="entry name" value="Ribosomal protein S20"/>
    <property type="match status" value="1"/>
</dbReference>
<keyword evidence="7" id="KW-1185">Reference proteome</keyword>
<organism evidence="6 7">
    <name type="scientific">Artemisia annua</name>
    <name type="common">Sweet wormwood</name>
    <dbReference type="NCBI Taxonomy" id="35608"/>
    <lineage>
        <taxon>Eukaryota</taxon>
        <taxon>Viridiplantae</taxon>
        <taxon>Streptophyta</taxon>
        <taxon>Embryophyta</taxon>
        <taxon>Tracheophyta</taxon>
        <taxon>Spermatophyta</taxon>
        <taxon>Magnoliopsida</taxon>
        <taxon>eudicotyledons</taxon>
        <taxon>Gunneridae</taxon>
        <taxon>Pentapetalae</taxon>
        <taxon>asterids</taxon>
        <taxon>campanulids</taxon>
        <taxon>Asterales</taxon>
        <taxon>Asteraceae</taxon>
        <taxon>Asteroideae</taxon>
        <taxon>Anthemideae</taxon>
        <taxon>Artemisiinae</taxon>
        <taxon>Artemisia</taxon>
    </lineage>
</organism>
<dbReference type="GO" id="GO:0003735">
    <property type="term" value="F:structural constituent of ribosome"/>
    <property type="evidence" value="ECO:0007669"/>
    <property type="project" value="InterPro"/>
</dbReference>
<dbReference type="PANTHER" id="PTHR33398">
    <property type="entry name" value="30S RIBOSOMAL PROTEIN S20"/>
    <property type="match status" value="1"/>
</dbReference>
<comment type="caution">
    <text evidence="6">The sequence shown here is derived from an EMBL/GenBank/DDBJ whole genome shotgun (WGS) entry which is preliminary data.</text>
</comment>
<accession>A0A2U1N4X9</accession>
<keyword evidence="3" id="KW-0694">RNA-binding</keyword>
<keyword evidence="5" id="KW-0687">Ribonucleoprotein</keyword>
<dbReference type="GO" id="GO:0015935">
    <property type="term" value="C:small ribosomal subunit"/>
    <property type="evidence" value="ECO:0007669"/>
    <property type="project" value="TreeGrafter"/>
</dbReference>
<dbReference type="OrthoDB" id="4825at2759"/>
<gene>
    <name evidence="6" type="ORF">CTI12_AA307910</name>
</gene>
<comment type="similarity">
    <text evidence="1">Belongs to the bacterial ribosomal protein bS20 family.</text>
</comment>
<evidence type="ECO:0000256" key="2">
    <source>
        <dbReference type="ARBA" id="ARBA00022730"/>
    </source>
</evidence>
<evidence type="ECO:0000256" key="5">
    <source>
        <dbReference type="ARBA" id="ARBA00023274"/>
    </source>
</evidence>
<dbReference type="GO" id="GO:0070181">
    <property type="term" value="F:small ribosomal subunit rRNA binding"/>
    <property type="evidence" value="ECO:0007669"/>
    <property type="project" value="TreeGrafter"/>
</dbReference>
<evidence type="ECO:0000313" key="6">
    <source>
        <dbReference type="EMBL" id="PWA68578.1"/>
    </source>
</evidence>
<dbReference type="AlphaFoldDB" id="A0A2U1N4X9"/>
<dbReference type="STRING" id="35608.A0A2U1N4X9"/>
<proteinExistence type="inferred from homology"/>
<keyword evidence="2" id="KW-0699">rRNA-binding</keyword>
<dbReference type="Proteomes" id="UP000245207">
    <property type="component" value="Unassembled WGS sequence"/>
</dbReference>
<evidence type="ECO:0000313" key="7">
    <source>
        <dbReference type="Proteomes" id="UP000245207"/>
    </source>
</evidence>
<evidence type="ECO:0000256" key="3">
    <source>
        <dbReference type="ARBA" id="ARBA00022884"/>
    </source>
</evidence>
<evidence type="ECO:0000256" key="1">
    <source>
        <dbReference type="ARBA" id="ARBA00007634"/>
    </source>
</evidence>
<dbReference type="Gene3D" id="1.20.58.110">
    <property type="entry name" value="Ribosomal protein S20"/>
    <property type="match status" value="1"/>
</dbReference>
<name>A0A2U1N4X9_ARTAN</name>
<dbReference type="InterPro" id="IPR002583">
    <property type="entry name" value="Ribosomal_bS20"/>
</dbReference>
<keyword evidence="4 6" id="KW-0689">Ribosomal protein</keyword>
<dbReference type="EMBL" id="PKPP01003607">
    <property type="protein sequence ID" value="PWA68578.1"/>
    <property type="molecule type" value="Genomic_DNA"/>
</dbReference>
<reference evidence="6 7" key="1">
    <citation type="journal article" date="2018" name="Mol. Plant">
        <title>The genome of Artemisia annua provides insight into the evolution of Asteraceae family and artemisinin biosynthesis.</title>
        <authorList>
            <person name="Shen Q."/>
            <person name="Zhang L."/>
            <person name="Liao Z."/>
            <person name="Wang S."/>
            <person name="Yan T."/>
            <person name="Shi P."/>
            <person name="Liu M."/>
            <person name="Fu X."/>
            <person name="Pan Q."/>
            <person name="Wang Y."/>
            <person name="Lv Z."/>
            <person name="Lu X."/>
            <person name="Zhang F."/>
            <person name="Jiang W."/>
            <person name="Ma Y."/>
            <person name="Chen M."/>
            <person name="Hao X."/>
            <person name="Li L."/>
            <person name="Tang Y."/>
            <person name="Lv G."/>
            <person name="Zhou Y."/>
            <person name="Sun X."/>
            <person name="Brodelius P.E."/>
            <person name="Rose J.K.C."/>
            <person name="Tang K."/>
        </authorList>
    </citation>
    <scope>NUCLEOTIDE SEQUENCE [LARGE SCALE GENOMIC DNA]</scope>
    <source>
        <strain evidence="7">cv. Huhao1</strain>
        <tissue evidence="6">Leaf</tissue>
    </source>
</reference>
<dbReference type="GO" id="GO:0006412">
    <property type="term" value="P:translation"/>
    <property type="evidence" value="ECO:0007669"/>
    <property type="project" value="InterPro"/>
</dbReference>